<evidence type="ECO:0000313" key="7">
    <source>
        <dbReference type="Proteomes" id="UP000272193"/>
    </source>
</evidence>
<sequence>MDSLDLLRTFREVARRGSFAGAARTLDLSKANVSKYIAALEAQLGVRLFNRSTRSVSLTDAGELLLERSEPLLEMVEATRAELQERARAPSGRLRVAAPHGLARTLLPPLLAEFLPRYPKVHLSLVLSNTPADLIAEGIDVALRVGRIGDDNLIVRRLQRVPFVVAATPGFWKQHGYPTHPDQLGTLDALTLTPLQGAAQWRFEVEGEPVSVPVHSRMDASDTAPLIAMATAGLGMVWLPQVLVQEQIESGTLQAALSDYSPRDIWLYAAYTQRRHNSAALKAFLQVIEARWREPDAP</sequence>
<dbReference type="SUPFAM" id="SSF46785">
    <property type="entry name" value="Winged helix' DNA-binding domain"/>
    <property type="match status" value="1"/>
</dbReference>
<dbReference type="GO" id="GO:0006351">
    <property type="term" value="P:DNA-templated transcription"/>
    <property type="evidence" value="ECO:0007669"/>
    <property type="project" value="TreeGrafter"/>
</dbReference>
<dbReference type="OrthoDB" id="9026421at2"/>
<dbReference type="Proteomes" id="UP000272193">
    <property type="component" value="Unassembled WGS sequence"/>
</dbReference>
<evidence type="ECO:0000256" key="2">
    <source>
        <dbReference type="ARBA" id="ARBA00023015"/>
    </source>
</evidence>
<dbReference type="InterPro" id="IPR058163">
    <property type="entry name" value="LysR-type_TF_proteobact-type"/>
</dbReference>
<dbReference type="InterPro" id="IPR000847">
    <property type="entry name" value="LysR_HTH_N"/>
</dbReference>
<protein>
    <submittedName>
        <fullName evidence="6">DNA-binding transcriptional LysR family regulator</fullName>
    </submittedName>
</protein>
<keyword evidence="7" id="KW-1185">Reference proteome</keyword>
<keyword evidence="3 6" id="KW-0238">DNA-binding</keyword>
<dbReference type="AlphaFoldDB" id="A0A3N4UP18"/>
<name>A0A3N4UP18_9BURK</name>
<dbReference type="EMBL" id="RKQL01000001">
    <property type="protein sequence ID" value="RPE72396.1"/>
    <property type="molecule type" value="Genomic_DNA"/>
</dbReference>
<accession>A0A3N4UP18</accession>
<dbReference type="PANTHER" id="PTHR30537">
    <property type="entry name" value="HTH-TYPE TRANSCRIPTIONAL REGULATOR"/>
    <property type="match status" value="1"/>
</dbReference>
<evidence type="ECO:0000256" key="4">
    <source>
        <dbReference type="ARBA" id="ARBA00023163"/>
    </source>
</evidence>
<keyword evidence="2" id="KW-0805">Transcription regulation</keyword>
<dbReference type="InterPro" id="IPR005119">
    <property type="entry name" value="LysR_subst-bd"/>
</dbReference>
<dbReference type="PANTHER" id="PTHR30537:SF5">
    <property type="entry name" value="HTH-TYPE TRANSCRIPTIONAL ACTIVATOR TTDR-RELATED"/>
    <property type="match status" value="1"/>
</dbReference>
<dbReference type="RefSeq" id="WP_124219244.1">
    <property type="nucleotide sequence ID" value="NZ_RKQL01000001.1"/>
</dbReference>
<organism evidence="6 7">
    <name type="scientific">Tibeticola sediminis</name>
    <dbReference type="NCBI Taxonomy" id="1917811"/>
    <lineage>
        <taxon>Bacteria</taxon>
        <taxon>Pseudomonadati</taxon>
        <taxon>Pseudomonadota</taxon>
        <taxon>Betaproteobacteria</taxon>
        <taxon>Burkholderiales</taxon>
        <taxon>Comamonadaceae</taxon>
        <taxon>Tibeticola</taxon>
    </lineage>
</organism>
<evidence type="ECO:0000256" key="1">
    <source>
        <dbReference type="ARBA" id="ARBA00009437"/>
    </source>
</evidence>
<dbReference type="SUPFAM" id="SSF53850">
    <property type="entry name" value="Periplasmic binding protein-like II"/>
    <property type="match status" value="1"/>
</dbReference>
<dbReference type="FunFam" id="1.10.10.10:FF:000001">
    <property type="entry name" value="LysR family transcriptional regulator"/>
    <property type="match status" value="1"/>
</dbReference>
<dbReference type="Gene3D" id="3.40.190.290">
    <property type="match status" value="1"/>
</dbReference>
<evidence type="ECO:0000313" key="6">
    <source>
        <dbReference type="EMBL" id="RPE72396.1"/>
    </source>
</evidence>
<dbReference type="PROSITE" id="PS50931">
    <property type="entry name" value="HTH_LYSR"/>
    <property type="match status" value="1"/>
</dbReference>
<evidence type="ECO:0000256" key="3">
    <source>
        <dbReference type="ARBA" id="ARBA00023125"/>
    </source>
</evidence>
<reference evidence="6 7" key="1">
    <citation type="submission" date="2018-11" db="EMBL/GenBank/DDBJ databases">
        <title>Genomic Encyclopedia of Type Strains, Phase IV (KMG-IV): sequencing the most valuable type-strain genomes for metagenomic binning, comparative biology and taxonomic classification.</title>
        <authorList>
            <person name="Goeker M."/>
        </authorList>
    </citation>
    <scope>NUCLEOTIDE SEQUENCE [LARGE SCALE GENOMIC DNA]</scope>
    <source>
        <strain evidence="6 7">DSM 101684</strain>
    </source>
</reference>
<comment type="caution">
    <text evidence="6">The sequence shown here is derived from an EMBL/GenBank/DDBJ whole genome shotgun (WGS) entry which is preliminary data.</text>
</comment>
<proteinExistence type="inferred from homology"/>
<dbReference type="Gene3D" id="1.10.10.10">
    <property type="entry name" value="Winged helix-like DNA-binding domain superfamily/Winged helix DNA-binding domain"/>
    <property type="match status" value="1"/>
</dbReference>
<dbReference type="Pfam" id="PF03466">
    <property type="entry name" value="LysR_substrate"/>
    <property type="match status" value="1"/>
</dbReference>
<feature type="domain" description="HTH lysR-type" evidence="5">
    <location>
        <begin position="1"/>
        <end position="59"/>
    </location>
</feature>
<dbReference type="CDD" id="cd08422">
    <property type="entry name" value="PBP2_CrgA_like"/>
    <property type="match status" value="1"/>
</dbReference>
<dbReference type="InterPro" id="IPR036388">
    <property type="entry name" value="WH-like_DNA-bd_sf"/>
</dbReference>
<comment type="similarity">
    <text evidence="1">Belongs to the LysR transcriptional regulatory family.</text>
</comment>
<dbReference type="GO" id="GO:0003700">
    <property type="term" value="F:DNA-binding transcription factor activity"/>
    <property type="evidence" value="ECO:0007669"/>
    <property type="project" value="InterPro"/>
</dbReference>
<dbReference type="PRINTS" id="PR00039">
    <property type="entry name" value="HTHLYSR"/>
</dbReference>
<dbReference type="InterPro" id="IPR036390">
    <property type="entry name" value="WH_DNA-bd_sf"/>
</dbReference>
<dbReference type="GO" id="GO:0043565">
    <property type="term" value="F:sequence-specific DNA binding"/>
    <property type="evidence" value="ECO:0007669"/>
    <property type="project" value="TreeGrafter"/>
</dbReference>
<dbReference type="Pfam" id="PF00126">
    <property type="entry name" value="HTH_1"/>
    <property type="match status" value="1"/>
</dbReference>
<evidence type="ECO:0000259" key="5">
    <source>
        <dbReference type="PROSITE" id="PS50931"/>
    </source>
</evidence>
<keyword evidence="4" id="KW-0804">Transcription</keyword>
<gene>
    <name evidence="6" type="ORF">EDC62_0084</name>
</gene>